<name>A0A8K0D798_IGNLU</name>
<dbReference type="AlphaFoldDB" id="A0A8K0D798"/>
<feature type="domain" description="Peptidase S1" evidence="11">
    <location>
        <begin position="26"/>
        <end position="256"/>
    </location>
</feature>
<dbReference type="CDD" id="cd00190">
    <property type="entry name" value="Tryp_SPc"/>
    <property type="match status" value="1"/>
</dbReference>
<organism evidence="12 13">
    <name type="scientific">Ignelater luminosus</name>
    <name type="common">Cucubano</name>
    <name type="synonym">Pyrophorus luminosus</name>
    <dbReference type="NCBI Taxonomy" id="2038154"/>
    <lineage>
        <taxon>Eukaryota</taxon>
        <taxon>Metazoa</taxon>
        <taxon>Ecdysozoa</taxon>
        <taxon>Arthropoda</taxon>
        <taxon>Hexapoda</taxon>
        <taxon>Insecta</taxon>
        <taxon>Pterygota</taxon>
        <taxon>Neoptera</taxon>
        <taxon>Endopterygota</taxon>
        <taxon>Coleoptera</taxon>
        <taxon>Polyphaga</taxon>
        <taxon>Elateriformia</taxon>
        <taxon>Elateroidea</taxon>
        <taxon>Elateridae</taxon>
        <taxon>Agrypninae</taxon>
        <taxon>Pyrophorini</taxon>
        <taxon>Ignelater</taxon>
    </lineage>
</organism>
<comment type="caution">
    <text evidence="12">The sequence shown here is derived from an EMBL/GenBank/DDBJ whole genome shotgun (WGS) entry which is preliminary data.</text>
</comment>
<keyword evidence="13" id="KW-1185">Reference proteome</keyword>
<dbReference type="Proteomes" id="UP000801492">
    <property type="component" value="Unassembled WGS sequence"/>
</dbReference>
<evidence type="ECO:0000256" key="2">
    <source>
        <dbReference type="ARBA" id="ARBA00022525"/>
    </source>
</evidence>
<proteinExistence type="inferred from homology"/>
<evidence type="ECO:0000256" key="3">
    <source>
        <dbReference type="ARBA" id="ARBA00022670"/>
    </source>
</evidence>
<evidence type="ECO:0000313" key="13">
    <source>
        <dbReference type="Proteomes" id="UP000801492"/>
    </source>
</evidence>
<dbReference type="GO" id="GO:0004252">
    <property type="term" value="F:serine-type endopeptidase activity"/>
    <property type="evidence" value="ECO:0007669"/>
    <property type="project" value="InterPro"/>
</dbReference>
<accession>A0A8K0D798</accession>
<dbReference type="GO" id="GO:0006508">
    <property type="term" value="P:proteolysis"/>
    <property type="evidence" value="ECO:0007669"/>
    <property type="project" value="UniProtKB-KW"/>
</dbReference>
<dbReference type="InterPro" id="IPR018114">
    <property type="entry name" value="TRYPSIN_HIS"/>
</dbReference>
<evidence type="ECO:0000256" key="5">
    <source>
        <dbReference type="ARBA" id="ARBA00022801"/>
    </source>
</evidence>
<dbReference type="InterPro" id="IPR043504">
    <property type="entry name" value="Peptidase_S1_PA_chymotrypsin"/>
</dbReference>
<gene>
    <name evidence="12" type="ORF">ILUMI_07028</name>
</gene>
<dbReference type="InterPro" id="IPR001254">
    <property type="entry name" value="Trypsin_dom"/>
</dbReference>
<evidence type="ECO:0000313" key="12">
    <source>
        <dbReference type="EMBL" id="KAF2899149.1"/>
    </source>
</evidence>
<evidence type="ECO:0000256" key="10">
    <source>
        <dbReference type="RuleBase" id="RU363034"/>
    </source>
</evidence>
<dbReference type="InterPro" id="IPR033116">
    <property type="entry name" value="TRYPSIN_SER"/>
</dbReference>
<evidence type="ECO:0000256" key="8">
    <source>
        <dbReference type="ARBA" id="ARBA00023157"/>
    </source>
</evidence>
<evidence type="ECO:0000256" key="9">
    <source>
        <dbReference type="ARBA" id="ARBA00024195"/>
    </source>
</evidence>
<dbReference type="FunFam" id="2.40.10.10:FF:000146">
    <property type="entry name" value="Serine protease 53"/>
    <property type="match status" value="1"/>
</dbReference>
<dbReference type="EMBL" id="VTPC01003024">
    <property type="protein sequence ID" value="KAF2899149.1"/>
    <property type="molecule type" value="Genomic_DNA"/>
</dbReference>
<comment type="similarity">
    <text evidence="9">Belongs to the peptidase S1 family. CLIP subfamily.</text>
</comment>
<dbReference type="Pfam" id="PF00089">
    <property type="entry name" value="Trypsin"/>
    <property type="match status" value="1"/>
</dbReference>
<keyword evidence="5 10" id="KW-0378">Hydrolase</keyword>
<dbReference type="InterPro" id="IPR001314">
    <property type="entry name" value="Peptidase_S1A"/>
</dbReference>
<dbReference type="SUPFAM" id="SSF50494">
    <property type="entry name" value="Trypsin-like serine proteases"/>
    <property type="match status" value="1"/>
</dbReference>
<protein>
    <recommendedName>
        <fullName evidence="11">Peptidase S1 domain-containing protein</fullName>
    </recommendedName>
</protein>
<dbReference type="OrthoDB" id="5597713at2759"/>
<evidence type="ECO:0000256" key="7">
    <source>
        <dbReference type="ARBA" id="ARBA00023145"/>
    </source>
</evidence>
<evidence type="ECO:0000256" key="6">
    <source>
        <dbReference type="ARBA" id="ARBA00022825"/>
    </source>
</evidence>
<evidence type="ECO:0000256" key="1">
    <source>
        <dbReference type="ARBA" id="ARBA00004613"/>
    </source>
</evidence>
<keyword evidence="2" id="KW-0964">Secreted</keyword>
<comment type="subcellular location">
    <subcellularLocation>
        <location evidence="1">Secreted</location>
    </subcellularLocation>
</comment>
<dbReference type="PRINTS" id="PR00722">
    <property type="entry name" value="CHYMOTRYPSIN"/>
</dbReference>
<evidence type="ECO:0000256" key="4">
    <source>
        <dbReference type="ARBA" id="ARBA00022729"/>
    </source>
</evidence>
<sequence>MSYLISSDCLIEDVRAICRIDPNARIISGQEAVAGQFKHQVANKFRTSGGSAFCGASLICENWVLTAAHCAQGGLSFNLYLGSLDQSLPVELGRVILRAIEVHVHPGYNDYLNHDIALLRMEQKVRFSDRIYPIPLATHRTDANRKLTVSGWGKTSDTSAISPTLKYVELNTISNNECAGVYGSRVVINETLCCRGNPHHSTCSGDSGGPLIELVNGRWVQAGVVSFVHASGCASGNPSGYVRVENYLKWIRSTIGDTCTLLD</sequence>
<dbReference type="SMART" id="SM00020">
    <property type="entry name" value="Tryp_SPc"/>
    <property type="match status" value="1"/>
</dbReference>
<keyword evidence="8" id="KW-1015">Disulfide bond</keyword>
<keyword evidence="3 10" id="KW-0645">Protease</keyword>
<keyword evidence="7" id="KW-0865">Zymogen</keyword>
<keyword evidence="6 10" id="KW-0720">Serine protease</keyword>
<dbReference type="PROSITE" id="PS00135">
    <property type="entry name" value="TRYPSIN_SER"/>
    <property type="match status" value="1"/>
</dbReference>
<dbReference type="InterPro" id="IPR051487">
    <property type="entry name" value="Ser/Thr_Proteases_Immune/Dev"/>
</dbReference>
<evidence type="ECO:0000259" key="11">
    <source>
        <dbReference type="PROSITE" id="PS50240"/>
    </source>
</evidence>
<dbReference type="PROSITE" id="PS50240">
    <property type="entry name" value="TRYPSIN_DOM"/>
    <property type="match status" value="1"/>
</dbReference>
<dbReference type="PANTHER" id="PTHR24256">
    <property type="entry name" value="TRYPTASE-RELATED"/>
    <property type="match status" value="1"/>
</dbReference>
<dbReference type="InterPro" id="IPR009003">
    <property type="entry name" value="Peptidase_S1_PA"/>
</dbReference>
<dbReference type="Gene3D" id="2.40.10.10">
    <property type="entry name" value="Trypsin-like serine proteases"/>
    <property type="match status" value="1"/>
</dbReference>
<dbReference type="GO" id="GO:0005576">
    <property type="term" value="C:extracellular region"/>
    <property type="evidence" value="ECO:0007669"/>
    <property type="project" value="UniProtKB-SubCell"/>
</dbReference>
<reference evidence="12" key="1">
    <citation type="submission" date="2019-08" db="EMBL/GenBank/DDBJ databases">
        <title>The genome of the North American firefly Photinus pyralis.</title>
        <authorList>
            <consortium name="Photinus pyralis genome working group"/>
            <person name="Fallon T.R."/>
            <person name="Sander Lower S.E."/>
            <person name="Weng J.-K."/>
        </authorList>
    </citation>
    <scope>NUCLEOTIDE SEQUENCE</scope>
    <source>
        <strain evidence="12">TRF0915ILg1</strain>
        <tissue evidence="12">Whole body</tissue>
    </source>
</reference>
<dbReference type="PROSITE" id="PS00134">
    <property type="entry name" value="TRYPSIN_HIS"/>
    <property type="match status" value="1"/>
</dbReference>
<keyword evidence="4" id="KW-0732">Signal</keyword>